<proteinExistence type="predicted"/>
<reference evidence="1" key="1">
    <citation type="journal article" date="2019" name="bioRxiv">
        <title>The Genome of the Zebra Mussel, Dreissena polymorpha: A Resource for Invasive Species Research.</title>
        <authorList>
            <person name="McCartney M.A."/>
            <person name="Auch B."/>
            <person name="Kono T."/>
            <person name="Mallez S."/>
            <person name="Zhang Y."/>
            <person name="Obille A."/>
            <person name="Becker A."/>
            <person name="Abrahante J.E."/>
            <person name="Garbe J."/>
            <person name="Badalamenti J.P."/>
            <person name="Herman A."/>
            <person name="Mangelson H."/>
            <person name="Liachko I."/>
            <person name="Sullivan S."/>
            <person name="Sone E.D."/>
            <person name="Koren S."/>
            <person name="Silverstein K.A.T."/>
            <person name="Beckman K.B."/>
            <person name="Gohl D.M."/>
        </authorList>
    </citation>
    <scope>NUCLEOTIDE SEQUENCE</scope>
    <source>
        <strain evidence="1">Duluth1</strain>
        <tissue evidence="1">Whole animal</tissue>
    </source>
</reference>
<dbReference type="AlphaFoldDB" id="A0A9D4HQX8"/>
<name>A0A9D4HQX8_DREPO</name>
<reference evidence="1" key="2">
    <citation type="submission" date="2020-11" db="EMBL/GenBank/DDBJ databases">
        <authorList>
            <person name="McCartney M.A."/>
            <person name="Auch B."/>
            <person name="Kono T."/>
            <person name="Mallez S."/>
            <person name="Becker A."/>
            <person name="Gohl D.M."/>
            <person name="Silverstein K.A.T."/>
            <person name="Koren S."/>
            <person name="Bechman K.B."/>
            <person name="Herman A."/>
            <person name="Abrahante J.E."/>
            <person name="Garbe J."/>
        </authorList>
    </citation>
    <scope>NUCLEOTIDE SEQUENCE</scope>
    <source>
        <strain evidence="1">Duluth1</strain>
        <tissue evidence="1">Whole animal</tissue>
    </source>
</reference>
<gene>
    <name evidence="1" type="ORF">DPMN_054116</name>
</gene>
<evidence type="ECO:0000313" key="2">
    <source>
        <dbReference type="Proteomes" id="UP000828390"/>
    </source>
</evidence>
<sequence>MVSSHLIFACGPTSFLQASLFFSTAAPMFGPSAKQQVTAPGVSMPPSLPFPLRVPY</sequence>
<dbReference type="EMBL" id="JAIWYP010000012">
    <property type="protein sequence ID" value="KAH3728169.1"/>
    <property type="molecule type" value="Genomic_DNA"/>
</dbReference>
<evidence type="ECO:0000313" key="1">
    <source>
        <dbReference type="EMBL" id="KAH3728169.1"/>
    </source>
</evidence>
<organism evidence="1 2">
    <name type="scientific">Dreissena polymorpha</name>
    <name type="common">Zebra mussel</name>
    <name type="synonym">Mytilus polymorpha</name>
    <dbReference type="NCBI Taxonomy" id="45954"/>
    <lineage>
        <taxon>Eukaryota</taxon>
        <taxon>Metazoa</taxon>
        <taxon>Spiralia</taxon>
        <taxon>Lophotrochozoa</taxon>
        <taxon>Mollusca</taxon>
        <taxon>Bivalvia</taxon>
        <taxon>Autobranchia</taxon>
        <taxon>Heteroconchia</taxon>
        <taxon>Euheterodonta</taxon>
        <taxon>Imparidentia</taxon>
        <taxon>Neoheterodontei</taxon>
        <taxon>Myida</taxon>
        <taxon>Dreissenoidea</taxon>
        <taxon>Dreissenidae</taxon>
        <taxon>Dreissena</taxon>
    </lineage>
</organism>
<keyword evidence="2" id="KW-1185">Reference proteome</keyword>
<comment type="caution">
    <text evidence="1">The sequence shown here is derived from an EMBL/GenBank/DDBJ whole genome shotgun (WGS) entry which is preliminary data.</text>
</comment>
<protein>
    <submittedName>
        <fullName evidence="1">Uncharacterized protein</fullName>
    </submittedName>
</protein>
<dbReference type="Proteomes" id="UP000828390">
    <property type="component" value="Unassembled WGS sequence"/>
</dbReference>
<accession>A0A9D4HQX8</accession>